<dbReference type="Gene3D" id="3.40.30.10">
    <property type="entry name" value="Glutaredoxin"/>
    <property type="match status" value="1"/>
</dbReference>
<dbReference type="SUPFAM" id="SSF52833">
    <property type="entry name" value="Thioredoxin-like"/>
    <property type="match status" value="1"/>
</dbReference>
<sequence>MIRRALPCAAALLAAITLALAGCATSAPPSESDAPAQLDFTATTVDGAEFSGTSLLGKPAVLWFWAPWCPTCQREAPMVGQAAESHPDVTFVGVASAAQLPEMKEFIATYPVGSFTHLADTDGAVWRTFGVTKQPAFAFVAADGQTELVKGEVTSVELDRRLDELTER</sequence>
<dbReference type="InterPro" id="IPR013766">
    <property type="entry name" value="Thioredoxin_domain"/>
</dbReference>
<gene>
    <name evidence="12" type="ORF">AWC30_07270</name>
</gene>
<protein>
    <recommendedName>
        <fullName evidence="9">Soluble secreted antigen MPT53</fullName>
    </recommendedName>
</protein>
<name>A0A1X2ENC2_9MYCO</name>
<dbReference type="EMBL" id="LQPZ01000016">
    <property type="protein sequence ID" value="ORX06229.1"/>
    <property type="molecule type" value="Genomic_DNA"/>
</dbReference>
<proteinExistence type="inferred from homology"/>
<keyword evidence="5 10" id="KW-0732">Signal</keyword>
<accession>A0A1X2ENC2</accession>
<dbReference type="InterPro" id="IPR017937">
    <property type="entry name" value="Thioredoxin_CS"/>
</dbReference>
<feature type="chain" id="PRO_5038872919" description="Soluble secreted antigen MPT53" evidence="10">
    <location>
        <begin position="22"/>
        <end position="168"/>
    </location>
</feature>
<dbReference type="RefSeq" id="WP_085109497.1">
    <property type="nucleotide sequence ID" value="NZ_JACKSN010000184.1"/>
</dbReference>
<dbReference type="InterPro" id="IPR036249">
    <property type="entry name" value="Thioredoxin-like_sf"/>
</dbReference>
<reference evidence="12 13" key="1">
    <citation type="submission" date="2016-01" db="EMBL/GenBank/DDBJ databases">
        <title>The new phylogeny of the genus Mycobacterium.</title>
        <authorList>
            <person name="Tarcisio F."/>
            <person name="Conor M."/>
            <person name="Antonella G."/>
            <person name="Elisabetta G."/>
            <person name="Giulia F.S."/>
            <person name="Sara T."/>
            <person name="Anna F."/>
            <person name="Clotilde B."/>
            <person name="Roberto B."/>
            <person name="Veronica D.S."/>
            <person name="Fabio R."/>
            <person name="Monica P."/>
            <person name="Olivier J."/>
            <person name="Enrico T."/>
            <person name="Nicola S."/>
        </authorList>
    </citation>
    <scope>NUCLEOTIDE SEQUENCE [LARGE SCALE GENOMIC DNA]</scope>
    <source>
        <strain evidence="12 13">DSM 44153</strain>
    </source>
</reference>
<dbReference type="PROSITE" id="PS00194">
    <property type="entry name" value="THIOREDOXIN_1"/>
    <property type="match status" value="1"/>
</dbReference>
<comment type="caution">
    <text evidence="12">The sequence shown here is derived from an EMBL/GenBank/DDBJ whole genome shotgun (WGS) entry which is preliminary data.</text>
</comment>
<dbReference type="InterPro" id="IPR050553">
    <property type="entry name" value="Thioredoxin_ResA/DsbE_sf"/>
</dbReference>
<dbReference type="Pfam" id="PF08534">
    <property type="entry name" value="Redoxin"/>
    <property type="match status" value="1"/>
</dbReference>
<feature type="signal peptide" evidence="10">
    <location>
        <begin position="1"/>
        <end position="21"/>
    </location>
</feature>
<dbReference type="GO" id="GO:0016491">
    <property type="term" value="F:oxidoreductase activity"/>
    <property type="evidence" value="ECO:0007669"/>
    <property type="project" value="InterPro"/>
</dbReference>
<organism evidence="12 13">
    <name type="scientific">Mycolicibacillus trivialis</name>
    <dbReference type="NCBI Taxonomy" id="1798"/>
    <lineage>
        <taxon>Bacteria</taxon>
        <taxon>Bacillati</taxon>
        <taxon>Actinomycetota</taxon>
        <taxon>Actinomycetes</taxon>
        <taxon>Mycobacteriales</taxon>
        <taxon>Mycobacteriaceae</taxon>
        <taxon>Mycolicibacillus</taxon>
    </lineage>
</organism>
<evidence type="ECO:0000256" key="3">
    <source>
        <dbReference type="ARBA" id="ARBA00008987"/>
    </source>
</evidence>
<dbReference type="OrthoDB" id="9790194at2"/>
<comment type="subcellular location">
    <subcellularLocation>
        <location evidence="1">Cell envelope</location>
    </subcellularLocation>
    <subcellularLocation>
        <location evidence="2">Secreted</location>
    </subcellularLocation>
</comment>
<dbReference type="AlphaFoldDB" id="A0A1X2ENC2"/>
<dbReference type="GO" id="GO:0005576">
    <property type="term" value="C:extracellular region"/>
    <property type="evidence" value="ECO:0007669"/>
    <property type="project" value="UniProtKB-SubCell"/>
</dbReference>
<keyword evidence="7" id="KW-0676">Redox-active center</keyword>
<evidence type="ECO:0000256" key="10">
    <source>
        <dbReference type="SAM" id="SignalP"/>
    </source>
</evidence>
<evidence type="ECO:0000256" key="4">
    <source>
        <dbReference type="ARBA" id="ARBA00022525"/>
    </source>
</evidence>
<dbReference type="Proteomes" id="UP000193090">
    <property type="component" value="Unassembled WGS sequence"/>
</dbReference>
<dbReference type="PANTHER" id="PTHR42852">
    <property type="entry name" value="THIOL:DISULFIDE INTERCHANGE PROTEIN DSBE"/>
    <property type="match status" value="1"/>
</dbReference>
<comment type="similarity">
    <text evidence="3">Belongs to the thioredoxin family.</text>
</comment>
<evidence type="ECO:0000256" key="1">
    <source>
        <dbReference type="ARBA" id="ARBA00004196"/>
    </source>
</evidence>
<dbReference type="STRING" id="1798.AWC30_07270"/>
<dbReference type="PROSITE" id="PS51352">
    <property type="entry name" value="THIOREDOXIN_2"/>
    <property type="match status" value="1"/>
</dbReference>
<dbReference type="PROSITE" id="PS51257">
    <property type="entry name" value="PROKAR_LIPOPROTEIN"/>
    <property type="match status" value="1"/>
</dbReference>
<dbReference type="FunFam" id="3.40.30.10:FF:000238">
    <property type="entry name" value="Soluble secreted antigen Mpt53"/>
    <property type="match status" value="1"/>
</dbReference>
<dbReference type="InterPro" id="IPR013740">
    <property type="entry name" value="Redoxin"/>
</dbReference>
<dbReference type="GO" id="GO:0017004">
    <property type="term" value="P:cytochrome complex assembly"/>
    <property type="evidence" value="ECO:0007669"/>
    <property type="project" value="UniProtKB-KW"/>
</dbReference>
<keyword evidence="13" id="KW-1185">Reference proteome</keyword>
<comment type="function">
    <text evidence="8">Disulfide oxidoreductase that catalyzes the oxidation of reduced, unfolded secreted proteins to form disulfide bonds. Despite a weak homology to thioredoxin this cannot serve as a substrate for thioredoxin reductase.</text>
</comment>
<evidence type="ECO:0000256" key="5">
    <source>
        <dbReference type="ARBA" id="ARBA00022729"/>
    </source>
</evidence>
<evidence type="ECO:0000256" key="8">
    <source>
        <dbReference type="ARBA" id="ARBA00055273"/>
    </source>
</evidence>
<evidence type="ECO:0000259" key="11">
    <source>
        <dbReference type="PROSITE" id="PS51352"/>
    </source>
</evidence>
<evidence type="ECO:0000256" key="2">
    <source>
        <dbReference type="ARBA" id="ARBA00004613"/>
    </source>
</evidence>
<dbReference type="PANTHER" id="PTHR42852:SF17">
    <property type="entry name" value="THIOREDOXIN-LIKE PROTEIN HI_1115"/>
    <property type="match status" value="1"/>
</dbReference>
<keyword evidence="6" id="KW-0201">Cytochrome c-type biogenesis</keyword>
<keyword evidence="4" id="KW-0964">Secreted</keyword>
<dbReference type="GO" id="GO:0030313">
    <property type="term" value="C:cell envelope"/>
    <property type="evidence" value="ECO:0007669"/>
    <property type="project" value="UniProtKB-SubCell"/>
</dbReference>
<evidence type="ECO:0000313" key="13">
    <source>
        <dbReference type="Proteomes" id="UP000193090"/>
    </source>
</evidence>
<feature type="domain" description="Thioredoxin" evidence="11">
    <location>
        <begin position="31"/>
        <end position="167"/>
    </location>
</feature>
<evidence type="ECO:0000256" key="6">
    <source>
        <dbReference type="ARBA" id="ARBA00022748"/>
    </source>
</evidence>
<evidence type="ECO:0000256" key="7">
    <source>
        <dbReference type="ARBA" id="ARBA00023284"/>
    </source>
</evidence>
<evidence type="ECO:0000256" key="9">
    <source>
        <dbReference type="ARBA" id="ARBA00067724"/>
    </source>
</evidence>
<evidence type="ECO:0000313" key="12">
    <source>
        <dbReference type="EMBL" id="ORX06229.1"/>
    </source>
</evidence>